<dbReference type="Pfam" id="PF02423">
    <property type="entry name" value="OCD_Mu_crystall"/>
    <property type="match status" value="1"/>
</dbReference>
<evidence type="ECO:0000313" key="2">
    <source>
        <dbReference type="Proteomes" id="UP000023430"/>
    </source>
</evidence>
<sequence length="327" mass="34075">MPHDIRIVTEAELRGVVSLDTGLVDVVEAAFAALDRGGVVMPPVMSMALEEAHGEVDVKTAYLPGFDGFAIKVSPGFFDNPARGLPSLNGLMILLSAETGLVQAVFLDNGYLTDLRTAAAGAVAARHLAPEEVTTAGVIGTGVQARLQIRAAHLVRPFERVLVWGRDPQKATACAADLKAELGIEAEVCTDAATLVHRAQLVVTTTPARDPVLRAEWLHPGLHVTAMGSDQEGKNELDPACLARADLYVADRAAQCALLGELRTARAAGLFPQEPVELGAVVAGAAPGRRDPRAITIADLTGTGAQDTAIACHVAARLGDAGTVVRA</sequence>
<dbReference type="InterPro" id="IPR023401">
    <property type="entry name" value="ODC_N"/>
</dbReference>
<dbReference type="STRING" id="1449351.RISW2_22460"/>
<dbReference type="PIRSF" id="PIRSF001439">
    <property type="entry name" value="CryM"/>
    <property type="match status" value="1"/>
</dbReference>
<dbReference type="NCBIfam" id="NF006141">
    <property type="entry name" value="PRK08291.1"/>
    <property type="match status" value="1"/>
</dbReference>
<protein>
    <submittedName>
        <fullName evidence="1">Multidrug DMT transporter permease</fullName>
    </submittedName>
</protein>
<comment type="caution">
    <text evidence="1">The sequence shown here is derived from an EMBL/GenBank/DDBJ whole genome shotgun (WGS) entry which is preliminary data.</text>
</comment>
<dbReference type="PATRIC" id="fig|1449351.3.peg.1432"/>
<dbReference type="EMBL" id="JAME01000008">
    <property type="protein sequence ID" value="ETX29650.1"/>
    <property type="molecule type" value="Genomic_DNA"/>
</dbReference>
<dbReference type="Proteomes" id="UP000023430">
    <property type="component" value="Unassembled WGS sequence"/>
</dbReference>
<reference evidence="1 2" key="1">
    <citation type="submission" date="2014-01" db="EMBL/GenBank/DDBJ databases">
        <title>Roseivivax isoporae LMG 25204 Genome Sequencing.</title>
        <authorList>
            <person name="Lai Q."/>
            <person name="Li G."/>
            <person name="Shao Z."/>
        </authorList>
    </citation>
    <scope>NUCLEOTIDE SEQUENCE [LARGE SCALE GENOMIC DNA]</scope>
    <source>
        <strain evidence="1 2">LMG 25204</strain>
    </source>
</reference>
<accession>X7FA22</accession>
<dbReference type="SUPFAM" id="SSF51735">
    <property type="entry name" value="NAD(P)-binding Rossmann-fold domains"/>
    <property type="match status" value="1"/>
</dbReference>
<dbReference type="InterPro" id="IPR003462">
    <property type="entry name" value="ODC_Mu_crystall"/>
</dbReference>
<dbReference type="InterPro" id="IPR036291">
    <property type="entry name" value="NAD(P)-bd_dom_sf"/>
</dbReference>
<dbReference type="PANTHER" id="PTHR13812">
    <property type="entry name" value="KETIMINE REDUCTASE MU-CRYSTALLIN"/>
    <property type="match status" value="1"/>
</dbReference>
<proteinExistence type="predicted"/>
<dbReference type="Gene3D" id="3.40.50.720">
    <property type="entry name" value="NAD(P)-binding Rossmann-like Domain"/>
    <property type="match status" value="1"/>
</dbReference>
<dbReference type="eggNOG" id="COG2423">
    <property type="taxonomic scope" value="Bacteria"/>
</dbReference>
<dbReference type="GO" id="GO:0005737">
    <property type="term" value="C:cytoplasm"/>
    <property type="evidence" value="ECO:0007669"/>
    <property type="project" value="TreeGrafter"/>
</dbReference>
<gene>
    <name evidence="1" type="ORF">RISW2_22460</name>
</gene>
<name>X7FA22_9RHOB</name>
<evidence type="ECO:0000313" key="1">
    <source>
        <dbReference type="EMBL" id="ETX29650.1"/>
    </source>
</evidence>
<dbReference type="PANTHER" id="PTHR13812:SF19">
    <property type="entry name" value="KETIMINE REDUCTASE MU-CRYSTALLIN"/>
    <property type="match status" value="1"/>
</dbReference>
<dbReference type="Gene3D" id="3.30.1780.10">
    <property type="entry name" value="ornithine cyclodeaminase, domain 1"/>
    <property type="match status" value="1"/>
</dbReference>
<organism evidence="1 2">
    <name type="scientific">Roseivivax isoporae LMG 25204</name>
    <dbReference type="NCBI Taxonomy" id="1449351"/>
    <lineage>
        <taxon>Bacteria</taxon>
        <taxon>Pseudomonadati</taxon>
        <taxon>Pseudomonadota</taxon>
        <taxon>Alphaproteobacteria</taxon>
        <taxon>Rhodobacterales</taxon>
        <taxon>Roseobacteraceae</taxon>
        <taxon>Roseivivax</taxon>
    </lineage>
</organism>
<dbReference type="RefSeq" id="WP_043768444.1">
    <property type="nucleotide sequence ID" value="NZ_JAME01000008.1"/>
</dbReference>
<keyword evidence="2" id="KW-1185">Reference proteome</keyword>
<dbReference type="OrthoDB" id="9809203at2"/>
<dbReference type="AlphaFoldDB" id="X7FA22"/>